<dbReference type="InterPro" id="IPR020845">
    <property type="entry name" value="AMP-binding_CS"/>
</dbReference>
<proteinExistence type="inferred from homology"/>
<dbReference type="PANTHER" id="PTHR43107">
    <property type="entry name" value="LONG-CHAIN FATTY ACID TRANSPORT PROTEIN"/>
    <property type="match status" value="1"/>
</dbReference>
<dbReference type="RefSeq" id="WP_261951262.1">
    <property type="nucleotide sequence ID" value="NZ_AP026073.1"/>
</dbReference>
<dbReference type="Proteomes" id="UP001059597">
    <property type="component" value="Chromosome"/>
</dbReference>
<dbReference type="Pfam" id="PF13193">
    <property type="entry name" value="AMP-binding_C"/>
    <property type="match status" value="1"/>
</dbReference>
<evidence type="ECO:0000259" key="6">
    <source>
        <dbReference type="Pfam" id="PF00501"/>
    </source>
</evidence>
<comment type="similarity">
    <text evidence="1">Belongs to the ATP-dependent AMP-binding enzyme family.</text>
</comment>
<dbReference type="EMBL" id="AP026073">
    <property type="protein sequence ID" value="BDM67036.1"/>
    <property type="molecule type" value="Genomic_DNA"/>
</dbReference>
<keyword evidence="4" id="KW-0067">ATP-binding</keyword>
<feature type="domain" description="AMP-binding enzyme C-terminal" evidence="7">
    <location>
        <begin position="488"/>
        <end position="564"/>
    </location>
</feature>
<dbReference type="Gene3D" id="3.30.300.30">
    <property type="match status" value="1"/>
</dbReference>
<evidence type="ECO:0000259" key="7">
    <source>
        <dbReference type="Pfam" id="PF13193"/>
    </source>
</evidence>
<dbReference type="GO" id="GO:0016874">
    <property type="term" value="F:ligase activity"/>
    <property type="evidence" value="ECO:0007669"/>
    <property type="project" value="UniProtKB-KW"/>
</dbReference>
<dbReference type="InterPro" id="IPR025110">
    <property type="entry name" value="AMP-bd_C"/>
</dbReference>
<organism evidence="8 9">
    <name type="scientific">Streptomyces nigrescens</name>
    <dbReference type="NCBI Taxonomy" id="1920"/>
    <lineage>
        <taxon>Bacteria</taxon>
        <taxon>Bacillati</taxon>
        <taxon>Actinomycetota</taxon>
        <taxon>Actinomycetes</taxon>
        <taxon>Kitasatosporales</taxon>
        <taxon>Streptomycetaceae</taxon>
        <taxon>Streptomyces</taxon>
    </lineage>
</organism>
<dbReference type="SUPFAM" id="SSF56801">
    <property type="entry name" value="Acetyl-CoA synthetase-like"/>
    <property type="match status" value="1"/>
</dbReference>
<feature type="region of interest" description="Disordered" evidence="5">
    <location>
        <begin position="360"/>
        <end position="383"/>
    </location>
</feature>
<protein>
    <submittedName>
        <fullName evidence="8">Fatty-acid-CoA ligase FadD</fullName>
    </submittedName>
</protein>
<dbReference type="InterPro" id="IPR042099">
    <property type="entry name" value="ANL_N_sf"/>
</dbReference>
<keyword evidence="9" id="KW-1185">Reference proteome</keyword>
<feature type="compositionally biased region" description="Low complexity" evidence="5">
    <location>
        <begin position="1"/>
        <end position="20"/>
    </location>
</feature>
<dbReference type="Pfam" id="PF00501">
    <property type="entry name" value="AMP-binding"/>
    <property type="match status" value="1"/>
</dbReference>
<feature type="domain" description="AMP-dependent synthetase/ligase" evidence="6">
    <location>
        <begin position="71"/>
        <end position="428"/>
    </location>
</feature>
<evidence type="ECO:0000313" key="8">
    <source>
        <dbReference type="EMBL" id="BDM67036.1"/>
    </source>
</evidence>
<dbReference type="InterPro" id="IPR000873">
    <property type="entry name" value="AMP-dep_synth/lig_dom"/>
</dbReference>
<evidence type="ECO:0000256" key="3">
    <source>
        <dbReference type="ARBA" id="ARBA00022741"/>
    </source>
</evidence>
<sequence>MTVAKGKVSGSGSDKVSGTASGSGSGSGKVKVKATGAGNSGGDGEGGRGAGTVAELVQRQWGDRRVGARCGERVLTHHELAAGAAARAALLGELLPRGAEPHIGVLLDNVLEYPLWLSAAALAGAAVAGINPTRRSPELLRDIRHTDCALLITERAYVPLLAGMDLGIPFAERVLIVDDPAYEELLRPYEGVSPMDGTLPVAGRRGVEPGTRMLLYFTSGSTGAPKAAVCTQGRLAAAGRSLVDFLGVRRDDVHYLCMPMFHGNAVIAGWAPALAGGAGIALRRRFSASAFLPDVRRYRATYFTYVGRAVQYLLATPPAPDDRDHPLRTGFGTEAGAVDVARFAERFGVRLIEGYGSSEGGAAIQRTPDTPPGAIGRPAPGDDLAVVDPETGAELPRARLDAAGRLLNGEEAIGELVNRGRSSFEGYWRNPEATADRMRGGSTGGRVGAGWYWTGDLFFRDTEGFFHFAGRTDDRLRVDSENLAAAVIENILARYAPITGAAVYAVPDPVAGDQVMAALSLRDGAGFDPEDFAAFLAAQPDLGTKMAPRFVRTVAALPVTATNKVHRVALRRAGFRCPDPVWWRPMGRRGRGQGAVGSGDLGHLGYRRFTAEDRDALLDVYREHDRLALLER</sequence>
<dbReference type="InterPro" id="IPR045851">
    <property type="entry name" value="AMP-bd_C_sf"/>
</dbReference>
<gene>
    <name evidence="8" type="ORF">HEK616_05230</name>
</gene>
<evidence type="ECO:0000256" key="2">
    <source>
        <dbReference type="ARBA" id="ARBA00022598"/>
    </source>
</evidence>
<dbReference type="Gene3D" id="3.40.50.12780">
    <property type="entry name" value="N-terminal domain of ligase-like"/>
    <property type="match status" value="1"/>
</dbReference>
<name>A0ABM7ZLT7_STRNI</name>
<evidence type="ECO:0000313" key="9">
    <source>
        <dbReference type="Proteomes" id="UP001059597"/>
    </source>
</evidence>
<keyword evidence="3" id="KW-0547">Nucleotide-binding</keyword>
<dbReference type="PROSITE" id="PS00455">
    <property type="entry name" value="AMP_BINDING"/>
    <property type="match status" value="1"/>
</dbReference>
<evidence type="ECO:0000256" key="1">
    <source>
        <dbReference type="ARBA" id="ARBA00006432"/>
    </source>
</evidence>
<accession>A0ABM7ZLT7</accession>
<evidence type="ECO:0000256" key="5">
    <source>
        <dbReference type="SAM" id="MobiDB-lite"/>
    </source>
</evidence>
<evidence type="ECO:0000256" key="4">
    <source>
        <dbReference type="ARBA" id="ARBA00022840"/>
    </source>
</evidence>
<keyword evidence="2 8" id="KW-0436">Ligase</keyword>
<reference evidence="8" key="1">
    <citation type="submission" date="2022-06" db="EMBL/GenBank/DDBJ databases">
        <title>Complete genome sequence of Streptomyces nigrescens HEK616.</title>
        <authorList>
            <person name="Asamizu S."/>
            <person name="Onaka H."/>
        </authorList>
    </citation>
    <scope>NUCLEOTIDE SEQUENCE</scope>
    <source>
        <strain evidence="8">HEK616</strain>
    </source>
</reference>
<dbReference type="PANTHER" id="PTHR43107:SF15">
    <property type="entry name" value="FATTY ACID TRANSPORT PROTEIN 3, ISOFORM A"/>
    <property type="match status" value="1"/>
</dbReference>
<feature type="region of interest" description="Disordered" evidence="5">
    <location>
        <begin position="1"/>
        <end position="50"/>
    </location>
</feature>
<feature type="compositionally biased region" description="Gly residues" evidence="5">
    <location>
        <begin position="38"/>
        <end position="50"/>
    </location>
</feature>